<feature type="transmembrane region" description="Helical" evidence="2">
    <location>
        <begin position="71"/>
        <end position="92"/>
    </location>
</feature>
<keyword evidence="2" id="KW-0812">Transmembrane</keyword>
<keyword evidence="2" id="KW-0472">Membrane</keyword>
<evidence type="ECO:0000256" key="2">
    <source>
        <dbReference type="SAM" id="Phobius"/>
    </source>
</evidence>
<organism evidence="3">
    <name type="scientific">Haptolina brevifila</name>
    <dbReference type="NCBI Taxonomy" id="156173"/>
    <lineage>
        <taxon>Eukaryota</taxon>
        <taxon>Haptista</taxon>
        <taxon>Haptophyta</taxon>
        <taxon>Prymnesiophyceae</taxon>
        <taxon>Prymnesiales</taxon>
        <taxon>Prymnesiaceae</taxon>
        <taxon>Haptolina</taxon>
    </lineage>
</organism>
<proteinExistence type="predicted"/>
<feature type="compositionally biased region" description="Acidic residues" evidence="1">
    <location>
        <begin position="45"/>
        <end position="57"/>
    </location>
</feature>
<evidence type="ECO:0000256" key="1">
    <source>
        <dbReference type="SAM" id="MobiDB-lite"/>
    </source>
</evidence>
<dbReference type="AlphaFoldDB" id="A0A7S2H005"/>
<gene>
    <name evidence="3" type="ORF">CBRE1094_LOCUS23993</name>
</gene>
<accession>A0A7S2H005</accession>
<feature type="region of interest" description="Disordered" evidence="1">
    <location>
        <begin position="1"/>
        <end position="58"/>
    </location>
</feature>
<feature type="compositionally biased region" description="Polar residues" evidence="1">
    <location>
        <begin position="1"/>
        <end position="19"/>
    </location>
</feature>
<evidence type="ECO:0000313" key="3">
    <source>
        <dbReference type="EMBL" id="CAD9476528.1"/>
    </source>
</evidence>
<feature type="compositionally biased region" description="Pro residues" evidence="1">
    <location>
        <begin position="130"/>
        <end position="214"/>
    </location>
</feature>
<dbReference type="PRINTS" id="PR01217">
    <property type="entry name" value="PRICHEXTENSN"/>
</dbReference>
<feature type="region of interest" description="Disordered" evidence="1">
    <location>
        <begin position="130"/>
        <end position="215"/>
    </location>
</feature>
<keyword evidence="2" id="KW-1133">Transmembrane helix</keyword>
<sequence>MARTQSTRVPSQKSTTVPRQSKRACQQMAAKGKQASYHHVPVSAADEEESYGSDDAYEPARRRRPCTCAHCFMSCAVASGILLVVGRGALMMCAHDETMVRCTHMNLLHSTHANNSAPYTLSQCPIRDPFPPLPPLLPPSLPPPSHPPSHPPPSPDPPPPRPPPPKPPVPKPPPLSPPPPPPPPLPCPPPPPSSPPSPPPPPPPLPPPSAPPPTVVQVNHRFIHGRPSNNLWEAGVLVHIFDKTESRAEPWRGCPFHGGSNEDGNECLLFGNRLSSSLIWTGHSQTYGGYRKGGVIFTPSPEFTRVLCIYGSDGGTRHGGEFDGCGNTFCDSDADGWCDGKPHRPDKLGQVLEWFATAHRDFNEVVVDAAFHSQNLPWSVEAILDDEDAHRKFLEAYQDEGVTSSSHPLLHFDPDDHVQPFRTIGRGG</sequence>
<dbReference type="EMBL" id="HBGU01044052">
    <property type="protein sequence ID" value="CAD9476528.1"/>
    <property type="molecule type" value="Transcribed_RNA"/>
</dbReference>
<reference evidence="3" key="1">
    <citation type="submission" date="2021-01" db="EMBL/GenBank/DDBJ databases">
        <authorList>
            <person name="Corre E."/>
            <person name="Pelletier E."/>
            <person name="Niang G."/>
            <person name="Scheremetjew M."/>
            <person name="Finn R."/>
            <person name="Kale V."/>
            <person name="Holt S."/>
            <person name="Cochrane G."/>
            <person name="Meng A."/>
            <person name="Brown T."/>
            <person name="Cohen L."/>
        </authorList>
    </citation>
    <scope>NUCLEOTIDE SEQUENCE</scope>
    <source>
        <strain evidence="3">UTEX LB 985</strain>
    </source>
</reference>
<protein>
    <submittedName>
        <fullName evidence="3">Uncharacterized protein</fullName>
    </submittedName>
</protein>
<name>A0A7S2H005_9EUKA</name>